<dbReference type="AlphaFoldDB" id="A0A9X4FPH8"/>
<organism evidence="2 3">
    <name type="scientific">Vibrio aestuarianus</name>
    <dbReference type="NCBI Taxonomy" id="28171"/>
    <lineage>
        <taxon>Bacteria</taxon>
        <taxon>Pseudomonadati</taxon>
        <taxon>Pseudomonadota</taxon>
        <taxon>Gammaproteobacteria</taxon>
        <taxon>Vibrionales</taxon>
        <taxon>Vibrionaceae</taxon>
        <taxon>Vibrio</taxon>
    </lineage>
</organism>
<dbReference type="InterPro" id="IPR041633">
    <property type="entry name" value="Polbeta"/>
</dbReference>
<evidence type="ECO:0000313" key="3">
    <source>
        <dbReference type="Proteomes" id="UP001140973"/>
    </source>
</evidence>
<accession>A0A9X4FPH8</accession>
<reference evidence="2" key="1">
    <citation type="submission" date="2022-02" db="EMBL/GenBank/DDBJ databases">
        <title>Emergence and expansion in Europe of a Vibrio aestuarianus clonal complex pathogenic for oysters.</title>
        <authorList>
            <person name="Mesnil A."/>
            <person name="Travers M.-A."/>
        </authorList>
    </citation>
    <scope>NUCLEOTIDE SEQUENCE</scope>
    <source>
        <strain evidence="2">151-ITT-15-cp-1</strain>
    </source>
</reference>
<evidence type="ECO:0000259" key="1">
    <source>
        <dbReference type="Pfam" id="PF18765"/>
    </source>
</evidence>
<gene>
    <name evidence="2" type="ORF">L9W73_18195</name>
</gene>
<dbReference type="EMBL" id="JAKNAP010000178">
    <property type="protein sequence ID" value="MDE1359200.1"/>
    <property type="molecule type" value="Genomic_DNA"/>
</dbReference>
<sequence>MGIIANRIIEYLQRKNLLIRGERYDQELVNELIKQLMSAPNGELKSVYLYGSRARGNYWMRSDHDFYVVFEDGMPDFDLHQVDWTLC</sequence>
<dbReference type="Gene3D" id="3.30.460.10">
    <property type="entry name" value="Beta Polymerase, domain 2"/>
    <property type="match status" value="1"/>
</dbReference>
<dbReference type="Pfam" id="PF18765">
    <property type="entry name" value="Polbeta"/>
    <property type="match status" value="1"/>
</dbReference>
<dbReference type="SUPFAM" id="SSF81301">
    <property type="entry name" value="Nucleotidyltransferase"/>
    <property type="match status" value="1"/>
</dbReference>
<feature type="domain" description="Polymerase beta nucleotidyltransferase" evidence="1">
    <location>
        <begin position="41"/>
        <end position="75"/>
    </location>
</feature>
<evidence type="ECO:0000313" key="2">
    <source>
        <dbReference type="EMBL" id="MDE1359200.1"/>
    </source>
</evidence>
<protein>
    <submittedName>
        <fullName evidence="2">Nucleotidyltransferase domain-containing protein</fullName>
    </submittedName>
</protein>
<proteinExistence type="predicted"/>
<dbReference type="CDD" id="cd05403">
    <property type="entry name" value="NT_KNTase_like"/>
    <property type="match status" value="1"/>
</dbReference>
<dbReference type="InterPro" id="IPR043519">
    <property type="entry name" value="NT_sf"/>
</dbReference>
<dbReference type="RefSeq" id="WP_274674344.1">
    <property type="nucleotide sequence ID" value="NZ_JAKNAP010000178.1"/>
</dbReference>
<name>A0A9X4FPH8_9VIBR</name>
<dbReference type="Proteomes" id="UP001140973">
    <property type="component" value="Unassembled WGS sequence"/>
</dbReference>
<comment type="caution">
    <text evidence="2">The sequence shown here is derived from an EMBL/GenBank/DDBJ whole genome shotgun (WGS) entry which is preliminary data.</text>
</comment>